<evidence type="ECO:0000313" key="2">
    <source>
        <dbReference type="Proteomes" id="UP000813427"/>
    </source>
</evidence>
<evidence type="ECO:0000313" key="1">
    <source>
        <dbReference type="EMBL" id="KAH7233329.1"/>
    </source>
</evidence>
<comment type="caution">
    <text evidence="1">The sequence shown here is derived from an EMBL/GenBank/DDBJ whole genome shotgun (WGS) entry which is preliminary data.</text>
</comment>
<name>A0A8K0RPG3_9HYPO</name>
<dbReference type="AlphaFoldDB" id="A0A8K0RPG3"/>
<dbReference type="OrthoDB" id="3886018at2759"/>
<sequence length="396" mass="44756">MSQKTVHLTTSALKSWIEEVEAGEPVYQLFLVGIHDEDGEIRLREPPATREELVNLLTQAFNGLVKGGETPLSYLGLRIDSLGLSGHQIQIKTELESRSTSKSAWQCSIDTFFVAMQALAASKLQVEKLNLFNDDDMKLFALPSDQLNIIDWDNPDICHILAALKTLRVNISTPVYAFRQIGSEGGSPDWLGRVTELTASQIRTEIEKESNFDGLAKLIAKCPQLEDFEYRWLGIPLPGLKELQGLKFPGWKILYLLTQLPNLPKLRRCTFQHLITRDTDVLEFLKRTQPDQVFFGPMWLDAGKYQPIFEYCSSKEANMTKLFAKGPLYQLAQPDLGQVHFQRQEYKGDAQCSPHLRREGDAVQRPIHFHIDPQGFVEPGSTHCDVILDEGVVGTF</sequence>
<accession>A0A8K0RPG3</accession>
<keyword evidence="2" id="KW-1185">Reference proteome</keyword>
<reference evidence="1" key="1">
    <citation type="journal article" date="2021" name="Nat. Commun.">
        <title>Genetic determinants of endophytism in the Arabidopsis root mycobiome.</title>
        <authorList>
            <person name="Mesny F."/>
            <person name="Miyauchi S."/>
            <person name="Thiergart T."/>
            <person name="Pickel B."/>
            <person name="Atanasova L."/>
            <person name="Karlsson M."/>
            <person name="Huettel B."/>
            <person name="Barry K.W."/>
            <person name="Haridas S."/>
            <person name="Chen C."/>
            <person name="Bauer D."/>
            <person name="Andreopoulos W."/>
            <person name="Pangilinan J."/>
            <person name="LaButti K."/>
            <person name="Riley R."/>
            <person name="Lipzen A."/>
            <person name="Clum A."/>
            <person name="Drula E."/>
            <person name="Henrissat B."/>
            <person name="Kohler A."/>
            <person name="Grigoriev I.V."/>
            <person name="Martin F.M."/>
            <person name="Hacquard S."/>
        </authorList>
    </citation>
    <scope>NUCLEOTIDE SEQUENCE</scope>
    <source>
        <strain evidence="1">MPI-SDFR-AT-0068</strain>
    </source>
</reference>
<protein>
    <submittedName>
        <fullName evidence="1">Uncharacterized protein</fullName>
    </submittedName>
</protein>
<dbReference type="Proteomes" id="UP000813427">
    <property type="component" value="Unassembled WGS sequence"/>
</dbReference>
<gene>
    <name evidence="1" type="ORF">BKA59DRAFT_549629</name>
</gene>
<organism evidence="1 2">
    <name type="scientific">Fusarium tricinctum</name>
    <dbReference type="NCBI Taxonomy" id="61284"/>
    <lineage>
        <taxon>Eukaryota</taxon>
        <taxon>Fungi</taxon>
        <taxon>Dikarya</taxon>
        <taxon>Ascomycota</taxon>
        <taxon>Pezizomycotina</taxon>
        <taxon>Sordariomycetes</taxon>
        <taxon>Hypocreomycetidae</taxon>
        <taxon>Hypocreales</taxon>
        <taxon>Nectriaceae</taxon>
        <taxon>Fusarium</taxon>
        <taxon>Fusarium tricinctum species complex</taxon>
    </lineage>
</organism>
<dbReference type="EMBL" id="JAGPXF010000008">
    <property type="protein sequence ID" value="KAH7233329.1"/>
    <property type="molecule type" value="Genomic_DNA"/>
</dbReference>
<proteinExistence type="predicted"/>